<comment type="caution">
    <text evidence="1">The sequence shown here is derived from an EMBL/GenBank/DDBJ whole genome shotgun (WGS) entry which is preliminary data.</text>
</comment>
<dbReference type="Proteomes" id="UP000316993">
    <property type="component" value="Unassembled WGS sequence"/>
</dbReference>
<dbReference type="PANTHER" id="PTHR43861:SF6">
    <property type="entry name" value="METHYLTRANSFERASE TYPE 11"/>
    <property type="match status" value="1"/>
</dbReference>
<dbReference type="GO" id="GO:0008168">
    <property type="term" value="F:methyltransferase activity"/>
    <property type="evidence" value="ECO:0007669"/>
    <property type="project" value="UniProtKB-KW"/>
</dbReference>
<dbReference type="RefSeq" id="WP_170207446.1">
    <property type="nucleotide sequence ID" value="NZ_CP117193.1"/>
</dbReference>
<dbReference type="SUPFAM" id="SSF53335">
    <property type="entry name" value="S-adenosyl-L-methionine-dependent methyltransferases"/>
    <property type="match status" value="1"/>
</dbReference>
<dbReference type="EMBL" id="VFPV01000005">
    <property type="protein sequence ID" value="TQM98448.1"/>
    <property type="molecule type" value="Genomic_DNA"/>
</dbReference>
<evidence type="ECO:0000313" key="2">
    <source>
        <dbReference type="Proteomes" id="UP000316993"/>
    </source>
</evidence>
<keyword evidence="1" id="KW-0808">Transferase</keyword>
<dbReference type="Pfam" id="PF13489">
    <property type="entry name" value="Methyltransf_23"/>
    <property type="match status" value="1"/>
</dbReference>
<accession>A0A543KTP0</accession>
<dbReference type="AlphaFoldDB" id="A0A543KTP0"/>
<sequence>MSASHIASTPCPVCGSQAIEPIARVDGKTGETLLTVNCSACGLGRIDPLPTQPELEAWYTHRYRQDYKQAVSPALRHVLRAGRNALDRWGWLQTQLAQGVGHLPSSAVTLDIGASSGEFVDLMRQRGMQAHGIEPHAGYAAHARETLGLSVEHGALHQVLPRQADQRFDLISMFHVLEHLVDPVETLRLFARKVSPQGHLLIEVPNATRFCAPRYMFFRAHTLYFTQASLHQTLRAGGWSVVAHNHADDDNLMVLARPAPDPGAAHVPASWQPGRALIEAQNRRTWPAYLADQLRSGRWLRKLRQRQEEKQAVRGVSSARSLLDALYQDELRLPGAPAATSGGCSQPACKPWRR</sequence>
<evidence type="ECO:0000313" key="1">
    <source>
        <dbReference type="EMBL" id="TQM98448.1"/>
    </source>
</evidence>
<name>A0A543KTP0_9BURK</name>
<protein>
    <submittedName>
        <fullName evidence="1">Methyltransferase family protein</fullName>
    </submittedName>
</protein>
<organism evidence="1 2">
    <name type="scientific">Acidovorax temperans</name>
    <dbReference type="NCBI Taxonomy" id="80878"/>
    <lineage>
        <taxon>Bacteria</taxon>
        <taxon>Pseudomonadati</taxon>
        <taxon>Pseudomonadota</taxon>
        <taxon>Betaproteobacteria</taxon>
        <taxon>Burkholderiales</taxon>
        <taxon>Comamonadaceae</taxon>
        <taxon>Acidovorax</taxon>
    </lineage>
</organism>
<gene>
    <name evidence="1" type="ORF">BDD18_4335</name>
</gene>
<reference evidence="1 2" key="1">
    <citation type="submission" date="2019-06" db="EMBL/GenBank/DDBJ databases">
        <title>Genomic Encyclopedia of Archaeal and Bacterial Type Strains, Phase II (KMG-II): from individual species to whole genera.</title>
        <authorList>
            <person name="Goeker M."/>
        </authorList>
    </citation>
    <scope>NUCLEOTIDE SEQUENCE [LARGE SCALE GENOMIC DNA]</scope>
    <source>
        <strain evidence="1 2">DSM 7270</strain>
    </source>
</reference>
<dbReference type="Gene3D" id="3.40.50.150">
    <property type="entry name" value="Vaccinia Virus protein VP39"/>
    <property type="match status" value="1"/>
</dbReference>
<dbReference type="PANTHER" id="PTHR43861">
    <property type="entry name" value="TRANS-ACONITATE 2-METHYLTRANSFERASE-RELATED"/>
    <property type="match status" value="1"/>
</dbReference>
<proteinExistence type="predicted"/>
<dbReference type="InterPro" id="IPR029063">
    <property type="entry name" value="SAM-dependent_MTases_sf"/>
</dbReference>
<dbReference type="CDD" id="cd02440">
    <property type="entry name" value="AdoMet_MTases"/>
    <property type="match status" value="1"/>
</dbReference>
<keyword evidence="1" id="KW-0489">Methyltransferase</keyword>
<dbReference type="GO" id="GO:0032259">
    <property type="term" value="P:methylation"/>
    <property type="evidence" value="ECO:0007669"/>
    <property type="project" value="UniProtKB-KW"/>
</dbReference>